<feature type="signal peptide" evidence="1">
    <location>
        <begin position="1"/>
        <end position="33"/>
    </location>
</feature>
<dbReference type="STRING" id="1827387.A4S15_07810"/>
<evidence type="ECO:0000313" key="3">
    <source>
        <dbReference type="Proteomes" id="UP000192872"/>
    </source>
</evidence>
<name>A0A1W9HZ44_9HYPH</name>
<sequence>MPRFNMIIAMKNPAALLFLALVVLPLSGREAYAQGAAARPATGTPTPVELGKFSAWAAYAVQAPQGRECYLVGSPQASLPKDIQPGTARRNATMLFIAHRPAQNVRNELFVTLGYAIKDKSNTVVEVIGAAGTRRFMMFTKEQGAWLLNAAEETQFVDLVRKSRELKVHGISQRGTMTVDTYALAGISGALDRISKECK</sequence>
<reference evidence="2 3" key="1">
    <citation type="journal article" date="2017" name="Water Res.">
        <title>Comammox in drinking water systems.</title>
        <authorList>
            <person name="Wang Y."/>
            <person name="Ma L."/>
            <person name="Mao Y."/>
            <person name="Jiang X."/>
            <person name="Xia Y."/>
            <person name="Yu K."/>
            <person name="Li B."/>
            <person name="Zhang T."/>
        </authorList>
    </citation>
    <scope>NUCLEOTIDE SEQUENCE [LARGE SCALE GENOMIC DNA]</scope>
    <source>
        <strain evidence="2">SG_bin8</strain>
    </source>
</reference>
<dbReference type="AlphaFoldDB" id="A0A1W9HZ44"/>
<accession>A0A1W9HZ44</accession>
<keyword evidence="1" id="KW-0732">Signal</keyword>
<protein>
    <recommendedName>
        <fullName evidence="4">Invasion associated locus B family protein</fullName>
    </recommendedName>
</protein>
<dbReference type="RefSeq" id="WP_376800344.1">
    <property type="nucleotide sequence ID" value="NZ_DBNB01000037.1"/>
</dbReference>
<feature type="chain" id="PRO_5013049036" description="Invasion associated locus B family protein" evidence="1">
    <location>
        <begin position="34"/>
        <end position="199"/>
    </location>
</feature>
<comment type="caution">
    <text evidence="2">The sequence shown here is derived from an EMBL/GenBank/DDBJ whole genome shotgun (WGS) entry which is preliminary data.</text>
</comment>
<dbReference type="EMBL" id="LWDL01000012">
    <property type="protein sequence ID" value="OQW52708.1"/>
    <property type="molecule type" value="Genomic_DNA"/>
</dbReference>
<evidence type="ECO:0008006" key="4">
    <source>
        <dbReference type="Google" id="ProtNLM"/>
    </source>
</evidence>
<proteinExistence type="predicted"/>
<gene>
    <name evidence="2" type="ORF">A4S15_07810</name>
</gene>
<dbReference type="Proteomes" id="UP000192872">
    <property type="component" value="Unassembled WGS sequence"/>
</dbReference>
<organism evidence="2 3">
    <name type="scientific">Candidatus Raskinella chloraquaticus</name>
    <dbReference type="NCBI Taxonomy" id="1951219"/>
    <lineage>
        <taxon>Bacteria</taxon>
        <taxon>Pseudomonadati</taxon>
        <taxon>Pseudomonadota</taxon>
        <taxon>Alphaproteobacteria</taxon>
        <taxon>Hyphomicrobiales</taxon>
        <taxon>Phreatobacteraceae</taxon>
        <taxon>Candidatus Raskinella</taxon>
    </lineage>
</organism>
<evidence type="ECO:0000313" key="2">
    <source>
        <dbReference type="EMBL" id="OQW52708.1"/>
    </source>
</evidence>
<evidence type="ECO:0000256" key="1">
    <source>
        <dbReference type="SAM" id="SignalP"/>
    </source>
</evidence>